<dbReference type="OrthoDB" id="6716594at2"/>
<organism evidence="3 4">
    <name type="scientific">Thalassolituus maritimus</name>
    <dbReference type="NCBI Taxonomy" id="484498"/>
    <lineage>
        <taxon>Bacteria</taxon>
        <taxon>Pseudomonadati</taxon>
        <taxon>Pseudomonadota</taxon>
        <taxon>Gammaproteobacteria</taxon>
        <taxon>Oceanospirillales</taxon>
        <taxon>Oceanospirillaceae</taxon>
        <taxon>Thalassolituus</taxon>
    </lineage>
</organism>
<feature type="domain" description="SbsA Ig-like" evidence="2">
    <location>
        <begin position="46"/>
        <end position="150"/>
    </location>
</feature>
<protein>
    <submittedName>
        <fullName evidence="3">Ig-like domain-containing protein</fullName>
    </submittedName>
</protein>
<evidence type="ECO:0000259" key="2">
    <source>
        <dbReference type="Pfam" id="PF13205"/>
    </source>
</evidence>
<dbReference type="PROSITE" id="PS51257">
    <property type="entry name" value="PROKAR_LIPOPROTEIN"/>
    <property type="match status" value="1"/>
</dbReference>
<dbReference type="AlphaFoldDB" id="A0A1N7L0D8"/>
<dbReference type="Pfam" id="PF13205">
    <property type="entry name" value="Big_5"/>
    <property type="match status" value="1"/>
</dbReference>
<sequence>MKKSLIIACTSLALAACGDKDTQTLLGGTMVEGPDGTFLAPFLSASVEYSYPADGQINVPPVTDLVLRFTTPVDDPLLVEKLVLVDGDGNNVAIRSVRSVDGGRGIVATPTQELSPGADYSLTFDGVLGSGTNAIATPNATGPEGIQFSTRPEATGPLSLTSVDDDFGILELLPDGSNFEVMDFSTFRFLFTQPVDPESVEYGVNVRLLDANNNLVPADVILKHQSLTIDPCTVALVAECGSESDRLIAGEAYRLELTGVRPLNDDGTTGINYSLDFVPRDTTPTSILIQDIVDSENSEISPLNEGLVNGVVLNSVLQGVTDLSQQTGTLNAELAYAVNFPGNQPVPLRIARGSTLMSSSLDVKINGNVPLLDAETGLPQETGSVIVTFISDANGYLYPNPYTDDPEAQRHIRLFMDVSMNTAAAQPNASLSQDLMRVELVGLAQVRNGLLEINSIGIVEPNILGQDVGNATIAFKLLAETNDQIERLFDQEQNQAPNTPPRLVSWVPGFETAIPATRQSMQRPGDPIILNFDQPLRRQAGELVVIEENGVRLSAENVTSDIDGTVLTVQVRGGLKPAAEYVVTTTSRLQNLEGSPALADTLTFSMPATQQTDQEIKVSPLALTTYPGFPCVSTATLSDIFPLPPEQPNHGQCVVSENTPAEVENQTLPLTTMPADRPIAVIFSQVMDIDSINLNTSFKVERVNEDGEITPVSGRLEKARQRIRFFPENAWEEGQVYRYTMASAHADSVNDTVCDELDIICSDAGLPLQTDLLVDSEDFGGPDMVIYFRGSAPQESIFTPLRNYPVRDANANYVVDCGEPCLEPSTSPITASGDVLPSENAAILTVVNGEATLLNETLSLPARNGCDPLGDDCPDNKAVFQTLALNTEVIGPTVDPETGQQAVKVHLYPMLLATTPTSVFLPVLGEQTTGTQILRMRYTTPTEDNPMGLVPGMIVTGDNGQPIFKTEVTLALDSPNLALPDGGKILSHNLYNYPLPLTLVGDITFFDDGRMQIEQRNQNVPPINVLVNIDLESALGEVGSTVDDLVNAITIFTGDLTESLDPVTCGATDVPLLGILADVLCTENESDEVASLLIPLEIQEEDLYLNFISLPIKEAPEVRR</sequence>
<dbReference type="EMBL" id="FTOH01000003">
    <property type="protein sequence ID" value="SIS67257.1"/>
    <property type="molecule type" value="Genomic_DNA"/>
</dbReference>
<gene>
    <name evidence="3" type="ORF">SAMN05421686_103201</name>
</gene>
<keyword evidence="4" id="KW-1185">Reference proteome</keyword>
<evidence type="ECO:0000256" key="1">
    <source>
        <dbReference type="ARBA" id="ARBA00022729"/>
    </source>
</evidence>
<name>A0A1N7L0D8_9GAMM</name>
<keyword evidence="1" id="KW-0732">Signal</keyword>
<evidence type="ECO:0000313" key="4">
    <source>
        <dbReference type="Proteomes" id="UP000185639"/>
    </source>
</evidence>
<dbReference type="InterPro" id="IPR032812">
    <property type="entry name" value="SbsA_Ig"/>
</dbReference>
<reference evidence="4" key="1">
    <citation type="submission" date="2017-01" db="EMBL/GenBank/DDBJ databases">
        <authorList>
            <person name="Varghese N."/>
            <person name="Submissions S."/>
        </authorList>
    </citation>
    <scope>NUCLEOTIDE SEQUENCE [LARGE SCALE GENOMIC DNA]</scope>
    <source>
        <strain evidence="4">DSM 24913</strain>
    </source>
</reference>
<proteinExistence type="predicted"/>
<dbReference type="RefSeq" id="WP_076514727.1">
    <property type="nucleotide sequence ID" value="NZ_FTOH01000003.1"/>
</dbReference>
<evidence type="ECO:0000313" key="3">
    <source>
        <dbReference type="EMBL" id="SIS67257.1"/>
    </source>
</evidence>
<accession>A0A1N7L0D8</accession>
<dbReference type="Proteomes" id="UP000185639">
    <property type="component" value="Unassembled WGS sequence"/>
</dbReference>